<keyword evidence="2" id="KW-0472">Membrane</keyword>
<evidence type="ECO:0000256" key="1">
    <source>
        <dbReference type="ARBA" id="ARBA00006068"/>
    </source>
</evidence>
<sequence length="343" mass="36199">MGPLAASEQRVAARKKLRRKRLTRTIVVAVVAVIAIIAVVVGTWVGGIARTFDQKTVKLENVFPSGNRPAAAGGGARNILLLGSDTRGSLADLNNAAATNQRADTIMLVHVPADGKGVYAMSIMRDSWVDIPGAGQGKINSAMAIGGIQLLVQTLEGMLGTRIDNVAALDFAGFEKLTDAIGGVPVNVPKDFTAIDGLQFKAGNQVLDGAHALAFVRERHAFANGDYQRVKDQQMYLKSLMNKMLSPSVLGNPGMISDAVTQFSPYLGVDRTFTSGDVMGLAWKLRNVRGGDVQMFTLPNAGTSFSSDGQSIVVVDDQAVADVGKALREDTMAQYVAGLPGGQ</sequence>
<reference evidence="4 5" key="1">
    <citation type="submission" date="2016-12" db="EMBL/GenBank/DDBJ databases">
        <title>Draft genome of Tersicoccus phoenicis 1P05MA.</title>
        <authorList>
            <person name="Nakajima Y."/>
            <person name="Yoshizawa S."/>
            <person name="Nakamura K."/>
            <person name="Ogura Y."/>
            <person name="Hayashi T."/>
            <person name="Kogure K."/>
        </authorList>
    </citation>
    <scope>NUCLEOTIDE SEQUENCE [LARGE SCALE GENOMIC DNA]</scope>
    <source>
        <strain evidence="4 5">1p05MA</strain>
    </source>
</reference>
<keyword evidence="2" id="KW-0812">Transmembrane</keyword>
<dbReference type="STRING" id="554083.BKD30_01960"/>
<dbReference type="Proteomes" id="UP000187085">
    <property type="component" value="Unassembled WGS sequence"/>
</dbReference>
<name>A0A1R1LLD5_9MICC</name>
<evidence type="ECO:0000313" key="5">
    <source>
        <dbReference type="Proteomes" id="UP000187085"/>
    </source>
</evidence>
<evidence type="ECO:0000313" key="4">
    <source>
        <dbReference type="EMBL" id="OMH28342.1"/>
    </source>
</evidence>
<dbReference type="InterPro" id="IPR050922">
    <property type="entry name" value="LytR/CpsA/Psr_CW_biosynth"/>
</dbReference>
<dbReference type="PANTHER" id="PTHR33392:SF6">
    <property type="entry name" value="POLYISOPRENYL-TEICHOIC ACID--PEPTIDOGLYCAN TEICHOIC ACID TRANSFERASE TAGU"/>
    <property type="match status" value="1"/>
</dbReference>
<dbReference type="Gene3D" id="3.40.630.190">
    <property type="entry name" value="LCP protein"/>
    <property type="match status" value="1"/>
</dbReference>
<feature type="domain" description="Cell envelope-related transcriptional attenuator" evidence="3">
    <location>
        <begin position="102"/>
        <end position="245"/>
    </location>
</feature>
<comment type="similarity">
    <text evidence="1">Belongs to the LytR/CpsA/Psr (LCP) family.</text>
</comment>
<dbReference type="Pfam" id="PF03816">
    <property type="entry name" value="LytR_cpsA_psr"/>
    <property type="match status" value="1"/>
</dbReference>
<keyword evidence="5" id="KW-1185">Reference proteome</keyword>
<dbReference type="NCBIfam" id="TIGR00350">
    <property type="entry name" value="lytR_cpsA_psr"/>
    <property type="match status" value="1"/>
</dbReference>
<dbReference type="EMBL" id="MRDE01000009">
    <property type="protein sequence ID" value="OMH28342.1"/>
    <property type="molecule type" value="Genomic_DNA"/>
</dbReference>
<gene>
    <name evidence="4" type="ORF">BKD30_01960</name>
</gene>
<dbReference type="PANTHER" id="PTHR33392">
    <property type="entry name" value="POLYISOPRENYL-TEICHOIC ACID--PEPTIDOGLYCAN TEICHOIC ACID TRANSFERASE TAGU"/>
    <property type="match status" value="1"/>
</dbReference>
<dbReference type="InterPro" id="IPR004474">
    <property type="entry name" value="LytR_CpsA_psr"/>
</dbReference>
<evidence type="ECO:0000256" key="2">
    <source>
        <dbReference type="SAM" id="Phobius"/>
    </source>
</evidence>
<dbReference type="AlphaFoldDB" id="A0A1R1LLD5"/>
<feature type="transmembrane region" description="Helical" evidence="2">
    <location>
        <begin position="25"/>
        <end position="45"/>
    </location>
</feature>
<organism evidence="4 5">
    <name type="scientific">Tersicoccus phoenicis</name>
    <dbReference type="NCBI Taxonomy" id="554083"/>
    <lineage>
        <taxon>Bacteria</taxon>
        <taxon>Bacillati</taxon>
        <taxon>Actinomycetota</taxon>
        <taxon>Actinomycetes</taxon>
        <taxon>Micrococcales</taxon>
        <taxon>Micrococcaceae</taxon>
        <taxon>Tersicoccus</taxon>
    </lineage>
</organism>
<evidence type="ECO:0000259" key="3">
    <source>
        <dbReference type="Pfam" id="PF03816"/>
    </source>
</evidence>
<protein>
    <recommendedName>
        <fullName evidence="3">Cell envelope-related transcriptional attenuator domain-containing protein</fullName>
    </recommendedName>
</protein>
<keyword evidence="2" id="KW-1133">Transmembrane helix</keyword>
<accession>A0A1R1LLD5</accession>
<comment type="caution">
    <text evidence="4">The sequence shown here is derived from an EMBL/GenBank/DDBJ whole genome shotgun (WGS) entry which is preliminary data.</text>
</comment>
<proteinExistence type="inferred from homology"/>